<dbReference type="PATRIC" id="fig|68223.7.peg.7575"/>
<dbReference type="InterPro" id="IPR029058">
    <property type="entry name" value="AB_hydrolase_fold"/>
</dbReference>
<dbReference type="Proteomes" id="UP000033551">
    <property type="component" value="Unassembled WGS sequence"/>
</dbReference>
<name>A0A0F4JHU0_9ACTN</name>
<proteinExistence type="predicted"/>
<comment type="caution">
    <text evidence="3">The sequence shown here is derived from an EMBL/GenBank/DDBJ whole genome shotgun (WGS) entry which is preliminary data.</text>
</comment>
<keyword evidence="4" id="KW-1185">Reference proteome</keyword>
<evidence type="ECO:0000259" key="2">
    <source>
        <dbReference type="Pfam" id="PF00135"/>
    </source>
</evidence>
<dbReference type="InterPro" id="IPR002018">
    <property type="entry name" value="CarbesteraseB"/>
</dbReference>
<feature type="domain" description="Carboxylesterase type B" evidence="2">
    <location>
        <begin position="6"/>
        <end position="75"/>
    </location>
</feature>
<evidence type="ECO:0000256" key="1">
    <source>
        <dbReference type="SAM" id="MobiDB-lite"/>
    </source>
</evidence>
<dbReference type="OrthoDB" id="4318036at2"/>
<dbReference type="RefSeq" id="WP_045948133.1">
    <property type="nucleotide sequence ID" value="NZ_JZWV01000408.1"/>
</dbReference>
<reference evidence="3 4" key="1">
    <citation type="submission" date="2015-02" db="EMBL/GenBank/DDBJ databases">
        <authorList>
            <person name="Ju K.-S."/>
            <person name="Doroghazi J.R."/>
            <person name="Metcalf W."/>
        </authorList>
    </citation>
    <scope>NUCLEOTIDE SEQUENCE [LARGE SCALE GENOMIC DNA]</scope>
    <source>
        <strain evidence="3 4">NRRL ISP-5550</strain>
    </source>
</reference>
<dbReference type="SUPFAM" id="SSF53474">
    <property type="entry name" value="alpha/beta-Hydrolases"/>
    <property type="match status" value="1"/>
</dbReference>
<accession>A0A0F4JHU0</accession>
<protein>
    <recommendedName>
        <fullName evidence="2">Carboxylesterase type B domain-containing protein</fullName>
    </recommendedName>
</protein>
<dbReference type="EMBL" id="JZWV01000408">
    <property type="protein sequence ID" value="KJY32511.1"/>
    <property type="molecule type" value="Genomic_DNA"/>
</dbReference>
<dbReference type="Pfam" id="PF00135">
    <property type="entry name" value="COesterase"/>
    <property type="match status" value="1"/>
</dbReference>
<sequence length="83" mass="8919">PTQRPLTEPERALSDRMVAYWTTFARTGSPNGPDAPPWPVLRSAGPRDQPVLSLAAGPGGIRPTDADSAHHCPFWDTVEGRTG</sequence>
<gene>
    <name evidence="3" type="ORF">VR44_15835</name>
</gene>
<dbReference type="Gene3D" id="3.40.50.1820">
    <property type="entry name" value="alpha/beta hydrolase"/>
    <property type="match status" value="1"/>
</dbReference>
<feature type="region of interest" description="Disordered" evidence="1">
    <location>
        <begin position="25"/>
        <end position="83"/>
    </location>
</feature>
<organism evidence="3 4">
    <name type="scientific">Streptomyces katrae</name>
    <dbReference type="NCBI Taxonomy" id="68223"/>
    <lineage>
        <taxon>Bacteria</taxon>
        <taxon>Bacillati</taxon>
        <taxon>Actinomycetota</taxon>
        <taxon>Actinomycetes</taxon>
        <taxon>Kitasatosporales</taxon>
        <taxon>Streptomycetaceae</taxon>
        <taxon>Streptomyces</taxon>
    </lineage>
</organism>
<evidence type="ECO:0000313" key="4">
    <source>
        <dbReference type="Proteomes" id="UP000033551"/>
    </source>
</evidence>
<feature type="non-terminal residue" evidence="3">
    <location>
        <position position="1"/>
    </location>
</feature>
<dbReference type="AlphaFoldDB" id="A0A0F4JHU0"/>
<evidence type="ECO:0000313" key="3">
    <source>
        <dbReference type="EMBL" id="KJY32511.1"/>
    </source>
</evidence>